<dbReference type="EC" id="3.8.1.2" evidence="3"/>
<comment type="similarity">
    <text evidence="1 3">Belongs to the HAD-like hydrolase superfamily. S-2-haloalkanoic acid dehalogenase family.</text>
</comment>
<dbReference type="EMBL" id="JARHUD010000002">
    <property type="protein sequence ID" value="MDF2095295.1"/>
    <property type="molecule type" value="Genomic_DNA"/>
</dbReference>
<evidence type="ECO:0000256" key="3">
    <source>
        <dbReference type="RuleBase" id="RU368077"/>
    </source>
</evidence>
<dbReference type="PANTHER" id="PTHR43316">
    <property type="entry name" value="HYDROLASE, HALOACID DELAHOGENASE-RELATED"/>
    <property type="match status" value="1"/>
</dbReference>
<dbReference type="PANTHER" id="PTHR43316:SF3">
    <property type="entry name" value="HALOACID DEHALOGENASE, TYPE II (AFU_ORTHOLOGUE AFUA_2G07750)-RELATED"/>
    <property type="match status" value="1"/>
</dbReference>
<name>A0ABT5YK25_9PROT</name>
<dbReference type="InterPro" id="IPR023214">
    <property type="entry name" value="HAD_sf"/>
</dbReference>
<evidence type="ECO:0000313" key="4">
    <source>
        <dbReference type="EMBL" id="MDF2095295.1"/>
    </source>
</evidence>
<comment type="caution">
    <text evidence="4">The sequence shown here is derived from an EMBL/GenBank/DDBJ whole genome shotgun (WGS) entry which is preliminary data.</text>
</comment>
<protein>
    <recommendedName>
        <fullName evidence="3">(S)-2-haloacid dehalogenase</fullName>
        <ecNumber evidence="3">3.8.1.2</ecNumber>
    </recommendedName>
    <alternativeName>
        <fullName evidence="3">2-haloalkanoic acid dehalogenase</fullName>
    </alternativeName>
    <alternativeName>
        <fullName evidence="3">Halocarboxylic acid halidohydrolase</fullName>
    </alternativeName>
    <alternativeName>
        <fullName evidence="3">L-2-haloacid dehalogenase</fullName>
    </alternativeName>
</protein>
<dbReference type="SFLD" id="SFLDS00003">
    <property type="entry name" value="Haloacid_Dehalogenase"/>
    <property type="match status" value="1"/>
</dbReference>
<dbReference type="InterPro" id="IPR036412">
    <property type="entry name" value="HAD-like_sf"/>
</dbReference>
<dbReference type="NCBIfam" id="TIGR01428">
    <property type="entry name" value="HAD_type_II"/>
    <property type="match status" value="1"/>
</dbReference>
<accession>A0ABT5YK25</accession>
<dbReference type="InterPro" id="IPR023198">
    <property type="entry name" value="PGP-like_dom2"/>
</dbReference>
<keyword evidence="2 3" id="KW-0378">Hydrolase</keyword>
<dbReference type="Gene3D" id="3.40.50.1000">
    <property type="entry name" value="HAD superfamily/HAD-like"/>
    <property type="match status" value="1"/>
</dbReference>
<dbReference type="Gene3D" id="1.10.150.240">
    <property type="entry name" value="Putative phosphatase, domain 2"/>
    <property type="match status" value="1"/>
</dbReference>
<dbReference type="PRINTS" id="PR00413">
    <property type="entry name" value="HADHALOGNASE"/>
</dbReference>
<dbReference type="InterPro" id="IPR006439">
    <property type="entry name" value="HAD-SF_hydro_IA"/>
</dbReference>
<proteinExistence type="inferred from homology"/>
<gene>
    <name evidence="4" type="ORF">P2G67_04830</name>
</gene>
<dbReference type="Proteomes" id="UP001215503">
    <property type="component" value="Unassembled WGS sequence"/>
</dbReference>
<comment type="catalytic activity">
    <reaction evidence="3">
        <text>an (S)-2-haloacid + H2O = a (2R)-2-hydroxycarboxylate + a halide anion + H(+)</text>
        <dbReference type="Rhea" id="RHEA:11192"/>
        <dbReference type="ChEBI" id="CHEBI:15377"/>
        <dbReference type="ChEBI" id="CHEBI:15378"/>
        <dbReference type="ChEBI" id="CHEBI:16042"/>
        <dbReference type="ChEBI" id="CHEBI:58314"/>
        <dbReference type="ChEBI" id="CHEBI:137405"/>
        <dbReference type="EC" id="3.8.1.2"/>
    </reaction>
</comment>
<dbReference type="SUPFAM" id="SSF56784">
    <property type="entry name" value="HAD-like"/>
    <property type="match status" value="1"/>
</dbReference>
<comment type="function">
    <text evidence="3">Catalyzes the hydrolytic dehalogenation of small (S)-2-haloalkanoic acids to yield the corresponding (R)-2-hydroxyalkanoic acids.</text>
</comment>
<dbReference type="Pfam" id="PF00702">
    <property type="entry name" value="Hydrolase"/>
    <property type="match status" value="1"/>
</dbReference>
<evidence type="ECO:0000313" key="5">
    <source>
        <dbReference type="Proteomes" id="UP001215503"/>
    </source>
</evidence>
<keyword evidence="5" id="KW-1185">Reference proteome</keyword>
<reference evidence="4 5" key="1">
    <citation type="submission" date="2023-03" db="EMBL/GenBank/DDBJ databases">
        <title>Fodinicurvata sp. CAU 1616 isolated from sea sendiment.</title>
        <authorList>
            <person name="Kim W."/>
        </authorList>
    </citation>
    <scope>NUCLEOTIDE SEQUENCE [LARGE SCALE GENOMIC DNA]</scope>
    <source>
        <strain evidence="4 5">CAU 1616</strain>
    </source>
</reference>
<dbReference type="SFLD" id="SFLDF00045">
    <property type="entry name" value="2-haloacid_dehalogenase"/>
    <property type="match status" value="1"/>
</dbReference>
<dbReference type="InterPro" id="IPR051540">
    <property type="entry name" value="S-2-haloacid_dehalogenase"/>
</dbReference>
<organism evidence="4 5">
    <name type="scientific">Aquibaculum arenosum</name>
    <dbReference type="NCBI Taxonomy" id="3032591"/>
    <lineage>
        <taxon>Bacteria</taxon>
        <taxon>Pseudomonadati</taxon>
        <taxon>Pseudomonadota</taxon>
        <taxon>Alphaproteobacteria</taxon>
        <taxon>Rhodospirillales</taxon>
        <taxon>Rhodovibrionaceae</taxon>
        <taxon>Aquibaculum</taxon>
    </lineage>
</organism>
<dbReference type="InterPro" id="IPR006328">
    <property type="entry name" value="2-HAD"/>
</dbReference>
<evidence type="ECO:0000256" key="1">
    <source>
        <dbReference type="ARBA" id="ARBA00008106"/>
    </source>
</evidence>
<sequence>MTPLTGIRACVFDAYGTLLDVHAAAKRESEAQGMDLARLSVVWRQKQLEYTWLRSLMGRYVDFERITADALDYALDSEGLVDPQRRERLLALYRRLDAYSDAAACLRDLRDRGLATAILSNGSPAMLDAAVEAAGLTPLLDQVLSVDALGVYKPDPRVYHLAVERLEMPANAILFVSANGWDVAGAAAFGFRVAWLNRTAAPPERLDAQPDRIVATLDEIGALLGIP</sequence>
<evidence type="ECO:0000256" key="2">
    <source>
        <dbReference type="ARBA" id="ARBA00022801"/>
    </source>
</evidence>
<dbReference type="SFLD" id="SFLDG01129">
    <property type="entry name" value="C1.5:_HAD__Beta-PGM__Phosphata"/>
    <property type="match status" value="1"/>
</dbReference>
<dbReference type="NCBIfam" id="TIGR01493">
    <property type="entry name" value="HAD-SF-IA-v2"/>
    <property type="match status" value="1"/>
</dbReference>
<dbReference type="RefSeq" id="WP_275820573.1">
    <property type="nucleotide sequence ID" value="NZ_JARHUD010000002.1"/>
</dbReference>
<dbReference type="SFLD" id="SFLDG01135">
    <property type="entry name" value="C1.5.6:_HAD__Beta-PGM__Phospha"/>
    <property type="match status" value="1"/>
</dbReference>
<dbReference type="CDD" id="cd02588">
    <property type="entry name" value="HAD_L2-DEX"/>
    <property type="match status" value="1"/>
</dbReference>